<dbReference type="AlphaFoldDB" id="A0A7I8KZN0"/>
<reference evidence="1" key="1">
    <citation type="submission" date="2020-02" db="EMBL/GenBank/DDBJ databases">
        <authorList>
            <person name="Scholz U."/>
            <person name="Mascher M."/>
            <person name="Fiebig A."/>
        </authorList>
    </citation>
    <scope>NUCLEOTIDE SEQUENCE</scope>
</reference>
<dbReference type="Proteomes" id="UP000663760">
    <property type="component" value="Chromosome 9"/>
</dbReference>
<name>A0A7I8KZN0_SPIIN</name>
<dbReference type="EMBL" id="LR746272">
    <property type="protein sequence ID" value="CAA7402952.1"/>
    <property type="molecule type" value="Genomic_DNA"/>
</dbReference>
<evidence type="ECO:0000313" key="2">
    <source>
        <dbReference type="Proteomes" id="UP000663760"/>
    </source>
</evidence>
<sequence>MPNPPSPIFLEAEKKSVAASISPLEYRLCRLGYTWRGYFVAQASIFRPRHCLHTA</sequence>
<gene>
    <name evidence="1" type="ORF">SI8410_09013630</name>
</gene>
<proteinExistence type="predicted"/>
<organism evidence="1 2">
    <name type="scientific">Spirodela intermedia</name>
    <name type="common">Intermediate duckweed</name>
    <dbReference type="NCBI Taxonomy" id="51605"/>
    <lineage>
        <taxon>Eukaryota</taxon>
        <taxon>Viridiplantae</taxon>
        <taxon>Streptophyta</taxon>
        <taxon>Embryophyta</taxon>
        <taxon>Tracheophyta</taxon>
        <taxon>Spermatophyta</taxon>
        <taxon>Magnoliopsida</taxon>
        <taxon>Liliopsida</taxon>
        <taxon>Araceae</taxon>
        <taxon>Lemnoideae</taxon>
        <taxon>Spirodela</taxon>
    </lineage>
</organism>
<evidence type="ECO:0000313" key="1">
    <source>
        <dbReference type="EMBL" id="CAA7402952.1"/>
    </source>
</evidence>
<accession>A0A7I8KZN0</accession>
<protein>
    <submittedName>
        <fullName evidence="1">Uncharacterized protein</fullName>
    </submittedName>
</protein>
<keyword evidence="2" id="KW-1185">Reference proteome</keyword>